<feature type="compositionally biased region" description="Low complexity" evidence="2">
    <location>
        <begin position="776"/>
        <end position="791"/>
    </location>
</feature>
<feature type="transmembrane region" description="Helical" evidence="3">
    <location>
        <begin position="1003"/>
        <end position="1025"/>
    </location>
</feature>
<dbReference type="Proteomes" id="UP000184300">
    <property type="component" value="Unassembled WGS sequence"/>
</dbReference>
<evidence type="ECO:0000256" key="2">
    <source>
        <dbReference type="SAM" id="MobiDB-lite"/>
    </source>
</evidence>
<evidence type="ECO:0000313" key="6">
    <source>
        <dbReference type="EMBL" id="OJJ87561.1"/>
    </source>
</evidence>
<dbReference type="OrthoDB" id="10262656at2759"/>
<reference evidence="7" key="1">
    <citation type="journal article" date="2017" name="Genome Biol.">
        <title>Comparative genomics reveals high biological diversity and specific adaptations in the industrially and medically important fungal genus Aspergillus.</title>
        <authorList>
            <person name="de Vries R.P."/>
            <person name="Riley R."/>
            <person name="Wiebenga A."/>
            <person name="Aguilar-Osorio G."/>
            <person name="Amillis S."/>
            <person name="Uchima C.A."/>
            <person name="Anderluh G."/>
            <person name="Asadollahi M."/>
            <person name="Askin M."/>
            <person name="Barry K."/>
            <person name="Battaglia E."/>
            <person name="Bayram O."/>
            <person name="Benocci T."/>
            <person name="Braus-Stromeyer S.A."/>
            <person name="Caldana C."/>
            <person name="Canovas D."/>
            <person name="Cerqueira G.C."/>
            <person name="Chen F."/>
            <person name="Chen W."/>
            <person name="Choi C."/>
            <person name="Clum A."/>
            <person name="Dos Santos R.A."/>
            <person name="Damasio A.R."/>
            <person name="Diallinas G."/>
            <person name="Emri T."/>
            <person name="Fekete E."/>
            <person name="Flipphi M."/>
            <person name="Freyberg S."/>
            <person name="Gallo A."/>
            <person name="Gournas C."/>
            <person name="Habgood R."/>
            <person name="Hainaut M."/>
            <person name="Harispe M.L."/>
            <person name="Henrissat B."/>
            <person name="Hilden K.S."/>
            <person name="Hope R."/>
            <person name="Hossain A."/>
            <person name="Karabika E."/>
            <person name="Karaffa L."/>
            <person name="Karanyi Z."/>
            <person name="Krasevec N."/>
            <person name="Kuo A."/>
            <person name="Kusch H."/>
            <person name="LaButti K."/>
            <person name="Lagendijk E.L."/>
            <person name="Lapidus A."/>
            <person name="Levasseur A."/>
            <person name="Lindquist E."/>
            <person name="Lipzen A."/>
            <person name="Logrieco A.F."/>
            <person name="MacCabe A."/>
            <person name="Maekelae M.R."/>
            <person name="Malavazi I."/>
            <person name="Melin P."/>
            <person name="Meyer V."/>
            <person name="Mielnichuk N."/>
            <person name="Miskei M."/>
            <person name="Molnar A.P."/>
            <person name="Mule G."/>
            <person name="Ngan C.Y."/>
            <person name="Orejas M."/>
            <person name="Orosz E."/>
            <person name="Ouedraogo J.P."/>
            <person name="Overkamp K.M."/>
            <person name="Park H.-S."/>
            <person name="Perrone G."/>
            <person name="Piumi F."/>
            <person name="Punt P.J."/>
            <person name="Ram A.F."/>
            <person name="Ramon A."/>
            <person name="Rauscher S."/>
            <person name="Record E."/>
            <person name="Riano-Pachon D.M."/>
            <person name="Robert V."/>
            <person name="Roehrig J."/>
            <person name="Ruller R."/>
            <person name="Salamov A."/>
            <person name="Salih N.S."/>
            <person name="Samson R.A."/>
            <person name="Sandor E."/>
            <person name="Sanguinetti M."/>
            <person name="Schuetze T."/>
            <person name="Sepcic K."/>
            <person name="Shelest E."/>
            <person name="Sherlock G."/>
            <person name="Sophianopoulou V."/>
            <person name="Squina F.M."/>
            <person name="Sun H."/>
            <person name="Susca A."/>
            <person name="Todd R.B."/>
            <person name="Tsang A."/>
            <person name="Unkles S.E."/>
            <person name="van de Wiele N."/>
            <person name="van Rossen-Uffink D."/>
            <person name="Oliveira J.V."/>
            <person name="Vesth T.C."/>
            <person name="Visser J."/>
            <person name="Yu J.-H."/>
            <person name="Zhou M."/>
            <person name="Andersen M.R."/>
            <person name="Archer D.B."/>
            <person name="Baker S.E."/>
            <person name="Benoit I."/>
            <person name="Brakhage A.A."/>
            <person name="Braus G.H."/>
            <person name="Fischer R."/>
            <person name="Frisvad J.C."/>
            <person name="Goldman G.H."/>
            <person name="Houbraken J."/>
            <person name="Oakley B."/>
            <person name="Pocsi I."/>
            <person name="Scazzocchio C."/>
            <person name="Seiboth B."/>
            <person name="vanKuyk P.A."/>
            <person name="Wortman J."/>
            <person name="Dyer P.S."/>
            <person name="Grigoriev I.V."/>
        </authorList>
    </citation>
    <scope>NUCLEOTIDE SEQUENCE [LARGE SCALE GENOMIC DNA]</scope>
    <source>
        <strain evidence="7">CBS 516.65</strain>
    </source>
</reference>
<feature type="transmembrane region" description="Helical" evidence="3">
    <location>
        <begin position="1155"/>
        <end position="1182"/>
    </location>
</feature>
<sequence length="1347" mass="149214">MFAFSFLAGGLLPLLVAFLLVCCTAVAEEVSSFKSRPDLFAPTFTVEVSDPRKLSPGFIFVGPYQQAYSPGPYLYDREDHLCFFQGNQQKGYCRGHGVIMDNQYRIVRSVQPGGGMASSDMHEFKLINNGKSALMTVYQQRQFDMSPWNVRQGVGWIMESVFQEIDVETGKLLFEWRSLDHVDPSLSYTYPDHTDTSGTGLSPFAPWDYFHINSIDKNEDGDYLISSRHTSAIYKLSGKDGSIIWQLHGQYPSFTNINFSFSQQHDARWLSENATHTYLSLYNNGYNGFNQTHQYSSGMLILIDHVDMTATQLRDYMPPGKSMLSSSQGNMQVLNNSHVFMGWGNNAYVSEHDVEGNLVFWAFLSQDPGFMNYRAQKFEWDANPIDVPALWSYSRSTEPYSPMTQYVSWNGATRVKFWRFYGSMNATGPYTLLDEIPKAGFETAYTDVNFYPWTHAEAVDGQGKLLGKSPNTFTFVPSPELQSYCSEKDCGNALGYGFQDDTNTRPLIPPMGVNTVPWVDPDNPEKLFDYGVSGGQPEETSSSDTASGSVYDYTNWAVGAVVVLIAAVAVQVIVSCCRCPQRRDQTYRDRRDSMDTLDDMSEDEPKPSETGERRWWQRMYIHDVGMPRISVSGTTTNRRLSSPLVSPLPTTPAANSQLHVNRDRNARHSRNTSWSTGRDILSPAVGEFSTTFESTAGSSTTQQRRRRESNYSLASVSERGGGSGNDSDADNDYNYDADETMALRNTSMDWKGHARRRSQSQGQQELPVLEPHPSTSAAASPLHPSGPHSHSFVSAPPPVSSTARPGPVTWMSLPRKKQLAILGLCRVFDFLQIASLQAYMFYQLKSFDQDLSDSDVSTQAGILQGAFTAAQFATAIPWGRVADAEWGGRKFVLLVGLLGTAVSCLGVAFSTSFAQAVFWRSFGGAINGTVGIIRTSIAENVKEKKYHSRAFLILPIGFNIASLFGPVMGGMLSDPVTSYPALFGPNSSFGGQSGVQWLVTYPYALPMLVNTIFLSLCAGFVAMGFEETLEACKGKPGLGVFAMRLFSRVVKMVVPSSSPLYSRLPFRDYDEEGPLLNRPLDRTESYEMEEKAKPARPARVLSFRSIWTKNVLCTLFAQAFFDFQMGAFNNLWLLFLSTPRYDPNDPASLAQKLPFIFTGGLGMLPQSVGFATAILGIIGMLLQFTIYPTINGRLGTAKSYQYFLSLFPLAYAFAPYIALAPSSTPPPDQANGIWVWFSIIVVLFLQVTARTFTLPTSIILLNNCSPHPSVLGTIHGIGQSVSSAFRTLGPIFSGSWYGYGLEIGTVGFAWWLIALVSVFGCVAAIFVYEGSGHEILLPGEEEDMQMQ</sequence>
<dbReference type="PANTHER" id="PTHR35340">
    <property type="entry name" value="PQQ ENZYME REPEAT PROTEIN-RELATED"/>
    <property type="match status" value="1"/>
</dbReference>
<comment type="subcellular location">
    <subcellularLocation>
        <location evidence="1">Membrane</location>
        <topology evidence="1">Multi-pass membrane protein</topology>
    </subcellularLocation>
</comment>
<feature type="transmembrane region" description="Helical" evidence="3">
    <location>
        <begin position="950"/>
        <end position="972"/>
    </location>
</feature>
<dbReference type="SUPFAM" id="SSF103473">
    <property type="entry name" value="MFS general substrate transporter"/>
    <property type="match status" value="1"/>
</dbReference>
<keyword evidence="3" id="KW-1133">Transmembrane helix</keyword>
<feature type="transmembrane region" description="Helical" evidence="3">
    <location>
        <begin position="819"/>
        <end position="842"/>
    </location>
</feature>
<dbReference type="GeneID" id="34464963"/>
<dbReference type="RefSeq" id="XP_022404244.1">
    <property type="nucleotide sequence ID" value="XM_022548703.1"/>
</dbReference>
<dbReference type="GO" id="GO:0022857">
    <property type="term" value="F:transmembrane transporter activity"/>
    <property type="evidence" value="ECO:0007669"/>
    <property type="project" value="InterPro"/>
</dbReference>
<feature type="compositionally biased region" description="Basic and acidic residues" evidence="2">
    <location>
        <begin position="585"/>
        <end position="594"/>
    </location>
</feature>
<dbReference type="VEuPathDB" id="FungiDB:ASPGLDRAFT_63721"/>
<organism evidence="6 7">
    <name type="scientific">Aspergillus glaucus CBS 516.65</name>
    <dbReference type="NCBI Taxonomy" id="1160497"/>
    <lineage>
        <taxon>Eukaryota</taxon>
        <taxon>Fungi</taxon>
        <taxon>Dikarya</taxon>
        <taxon>Ascomycota</taxon>
        <taxon>Pezizomycotina</taxon>
        <taxon>Eurotiomycetes</taxon>
        <taxon>Eurotiomycetidae</taxon>
        <taxon>Eurotiales</taxon>
        <taxon>Aspergillaceae</taxon>
        <taxon>Aspergillus</taxon>
        <taxon>Aspergillus subgen. Aspergillus</taxon>
    </lineage>
</organism>
<proteinExistence type="predicted"/>
<evidence type="ECO:0000256" key="4">
    <source>
        <dbReference type="SAM" id="SignalP"/>
    </source>
</evidence>
<keyword evidence="3" id="KW-0812">Transmembrane</keyword>
<feature type="transmembrane region" description="Helical" evidence="3">
    <location>
        <begin position="891"/>
        <end position="911"/>
    </location>
</feature>
<feature type="transmembrane region" description="Helical" evidence="3">
    <location>
        <begin position="1308"/>
        <end position="1328"/>
    </location>
</feature>
<feature type="region of interest" description="Disordered" evidence="2">
    <location>
        <begin position="630"/>
        <end position="734"/>
    </location>
</feature>
<feature type="transmembrane region" description="Helical" evidence="3">
    <location>
        <begin position="1111"/>
        <end position="1135"/>
    </location>
</feature>
<dbReference type="InterPro" id="IPR036259">
    <property type="entry name" value="MFS_trans_sf"/>
</dbReference>
<feature type="transmembrane region" description="Helical" evidence="3">
    <location>
        <begin position="553"/>
        <end position="574"/>
    </location>
</feature>
<feature type="transmembrane region" description="Helical" evidence="3">
    <location>
        <begin position="1202"/>
        <end position="1221"/>
    </location>
</feature>
<feature type="chain" id="PRO_5013109637" description="Major facilitator superfamily (MFS) profile domain-containing protein" evidence="4">
    <location>
        <begin position="28"/>
        <end position="1347"/>
    </location>
</feature>
<dbReference type="InterPro" id="IPR053143">
    <property type="entry name" value="Arylsulfate_ST"/>
</dbReference>
<evidence type="ECO:0000259" key="5">
    <source>
        <dbReference type="PROSITE" id="PS50850"/>
    </source>
</evidence>
<protein>
    <recommendedName>
        <fullName evidence="5">Major facilitator superfamily (MFS) profile domain-containing protein</fullName>
    </recommendedName>
</protein>
<name>A0A1L9VUG3_ASPGL</name>
<feature type="signal peptide" evidence="4">
    <location>
        <begin position="1"/>
        <end position="27"/>
    </location>
</feature>
<dbReference type="InterPro" id="IPR039535">
    <property type="entry name" value="ASST-like"/>
</dbReference>
<feature type="region of interest" description="Disordered" evidence="2">
    <location>
        <begin position="585"/>
        <end position="611"/>
    </location>
</feature>
<dbReference type="EMBL" id="KV878890">
    <property type="protein sequence ID" value="OJJ87561.1"/>
    <property type="molecule type" value="Genomic_DNA"/>
</dbReference>
<feature type="domain" description="Major facilitator superfamily (MFS) profile" evidence="5">
    <location>
        <begin position="818"/>
        <end position="1332"/>
    </location>
</feature>
<dbReference type="Pfam" id="PF07690">
    <property type="entry name" value="MFS_1"/>
    <property type="match status" value="1"/>
</dbReference>
<keyword evidence="7" id="KW-1185">Reference proteome</keyword>
<dbReference type="InterPro" id="IPR020846">
    <property type="entry name" value="MFS_dom"/>
</dbReference>
<accession>A0A1L9VUG3</accession>
<dbReference type="InterPro" id="IPR011701">
    <property type="entry name" value="MFS"/>
</dbReference>
<feature type="compositionally biased region" description="Polar residues" evidence="2">
    <location>
        <begin position="688"/>
        <end position="697"/>
    </location>
</feature>
<keyword evidence="4" id="KW-0732">Signal</keyword>
<dbReference type="Pfam" id="PF14269">
    <property type="entry name" value="Arylsulfotran_2"/>
    <property type="match status" value="1"/>
</dbReference>
<evidence type="ECO:0000256" key="1">
    <source>
        <dbReference type="ARBA" id="ARBA00004141"/>
    </source>
</evidence>
<dbReference type="PROSITE" id="PS50850">
    <property type="entry name" value="MFS"/>
    <property type="match status" value="1"/>
</dbReference>
<feature type="region of interest" description="Disordered" evidence="2">
    <location>
        <begin position="749"/>
        <end position="804"/>
    </location>
</feature>
<feature type="transmembrane region" description="Helical" evidence="3">
    <location>
        <begin position="862"/>
        <end position="879"/>
    </location>
</feature>
<dbReference type="PANTHER" id="PTHR35340:SF9">
    <property type="entry name" value="ASST-DOMAIN-CONTAINING PROTEIN"/>
    <property type="match status" value="1"/>
</dbReference>
<keyword evidence="3" id="KW-0472">Membrane</keyword>
<evidence type="ECO:0000256" key="3">
    <source>
        <dbReference type="SAM" id="Phobius"/>
    </source>
</evidence>
<evidence type="ECO:0000313" key="7">
    <source>
        <dbReference type="Proteomes" id="UP000184300"/>
    </source>
</evidence>
<feature type="transmembrane region" description="Helical" evidence="3">
    <location>
        <begin position="917"/>
        <end position="938"/>
    </location>
</feature>
<dbReference type="Gene3D" id="1.20.1250.20">
    <property type="entry name" value="MFS general substrate transporter like domains"/>
    <property type="match status" value="1"/>
</dbReference>
<feature type="transmembrane region" description="Helical" evidence="3">
    <location>
        <begin position="1233"/>
        <end position="1252"/>
    </location>
</feature>
<dbReference type="GO" id="GO:0016020">
    <property type="term" value="C:membrane"/>
    <property type="evidence" value="ECO:0007669"/>
    <property type="project" value="UniProtKB-SubCell"/>
</dbReference>
<gene>
    <name evidence="6" type="ORF">ASPGLDRAFT_63721</name>
</gene>